<accession>A0A4Y7PFX5</accession>
<feature type="region of interest" description="Disordered" evidence="1">
    <location>
        <begin position="186"/>
        <end position="243"/>
    </location>
</feature>
<feature type="region of interest" description="Disordered" evidence="1">
    <location>
        <begin position="119"/>
        <end position="155"/>
    </location>
</feature>
<name>A0A4Y7PFX5_9AGAM</name>
<sequence length="1175" mass="129071">MCFALLLERGRCFQHGCFCAVYILGRVGPSGVYEEMVTQPTAAHDRCTGCDHEWYYHEATTIPSTHRNYTFRRGTLSITHCGGFFSNDEVWSVSSICVCGGRWVQHSLAAPALQSFTASNPTSQPQLTLAPPAQTNVPLPGLPHPRGPSALGAGFATSPPTLSSVIAAAPPIQAFTGLPPLAPATNVASQRTASALRSLPQHQTRTSVAPNRLPPARTSSTSRGGGGRGTRARNPYPVGGSMSSRAQFVTDSQEPKPYEFTFAVIPLTLNADFILPECPAPKLIYTSDQMVPFLERLGTCGLLAEVTIPANTPEDSVIWEDITTQLSLHMTTNGLSVARRQGATTDTNVAFHELWWYFLHLARQTVDGRHVKQYEIVGHQCTLKDLAKFSAKRANVNPLSSTKSLFLVGPRFGNVTGPLPVVRSLASGMDVSSTANSLSLHACFAFRVMEEHVFNRDALEDYFKCNQHCPQGIDGHSVAPATSESVTLASSSGHHHTTTSNLRRPRSASADDDYVPSGPPSLRHGSHEQDHNDGAFIRSTPPLTWSSHQPVLNTAENVDADVTGLDNEVEVNANVGPALVAWTPVHQASSHDLQTWRSLCINDVFIANDEVVSFRGESEVVIAQAIIDYFVWLYTPKTDRLLLFTPSGDVECNCSPLHAFLHSMRLYSIPLPDGNNFVSGPGLELAIWQHVLRLVLEDKAYWQSHGPFRILLPHTAPEAIPKRQIRCKVYGTIVALYQVITAECPGNVSPFLLLTIINNPKTYILDMDFIGHFDPRTAGLLLPWHALSPDSPIPRGFGTPFSDLMIGELNRMPCTFDDNRSELEHESVTRGLQHHLLYQSAAFFYHPDVQAFRDGYNILIHPGRHLIDTFSSFKLSHTTPAAIIAAQYSRDVTDPFQVADHLDFIVQGQVDHPLAPLFEDLLELRMRQWLLGQGHVDHPEIRGQLITEDEYLKEVGNRTFRASLLLLAATHSPRRKCDDYSGVTINISHEEIELGIPYQSSLTMAGLGLAPQITFHTCTSAVDIQINRWCSLYEVAILDLFFKLSTCFTLKGKCTRVGVRRCLTAVVNPLERLCLSPRRPLLLVSSSHSVVLVQARFERGAAILDNPFAYPTHPSSSPIHVFVLAEGLVLAGRLRTEMCVGPAVACSLRNVDVERALLLDSTVLHGALVILESGA</sequence>
<feature type="compositionally biased region" description="Polar residues" evidence="1">
    <location>
        <begin position="186"/>
        <end position="209"/>
    </location>
</feature>
<feature type="compositionally biased region" description="Polar residues" evidence="1">
    <location>
        <begin position="480"/>
        <end position="489"/>
    </location>
</feature>
<feature type="region of interest" description="Disordered" evidence="1">
    <location>
        <begin position="476"/>
        <end position="540"/>
    </location>
</feature>
<proteinExistence type="predicted"/>
<reference evidence="2 3" key="1">
    <citation type="submission" date="2018-06" db="EMBL/GenBank/DDBJ databases">
        <title>A transcriptomic atlas of mushroom development highlights an independent origin of complex multicellularity.</title>
        <authorList>
            <consortium name="DOE Joint Genome Institute"/>
            <person name="Krizsan K."/>
            <person name="Almasi E."/>
            <person name="Merenyi Z."/>
            <person name="Sahu N."/>
            <person name="Viragh M."/>
            <person name="Koszo T."/>
            <person name="Mondo S."/>
            <person name="Kiss B."/>
            <person name="Balint B."/>
            <person name="Kues U."/>
            <person name="Barry K."/>
            <person name="Hegedus J.C."/>
            <person name="Henrissat B."/>
            <person name="Johnson J."/>
            <person name="Lipzen A."/>
            <person name="Ohm R."/>
            <person name="Nagy I."/>
            <person name="Pangilinan J."/>
            <person name="Yan J."/>
            <person name="Xiong Y."/>
            <person name="Grigoriev I.V."/>
            <person name="Hibbett D.S."/>
            <person name="Nagy L.G."/>
        </authorList>
    </citation>
    <scope>NUCLEOTIDE SEQUENCE [LARGE SCALE GENOMIC DNA]</scope>
    <source>
        <strain evidence="2 3">SZMC22713</strain>
    </source>
</reference>
<evidence type="ECO:0000256" key="1">
    <source>
        <dbReference type="SAM" id="MobiDB-lite"/>
    </source>
</evidence>
<feature type="compositionally biased region" description="Polar residues" evidence="1">
    <location>
        <begin position="119"/>
        <end position="137"/>
    </location>
</feature>
<protein>
    <submittedName>
        <fullName evidence="2">Uncharacterized protein</fullName>
    </submittedName>
</protein>
<dbReference type="VEuPathDB" id="FungiDB:BD410DRAFT_809809"/>
<evidence type="ECO:0000313" key="3">
    <source>
        <dbReference type="Proteomes" id="UP000294933"/>
    </source>
</evidence>
<keyword evidence="3" id="KW-1185">Reference proteome</keyword>
<organism evidence="2 3">
    <name type="scientific">Rickenella mellea</name>
    <dbReference type="NCBI Taxonomy" id="50990"/>
    <lineage>
        <taxon>Eukaryota</taxon>
        <taxon>Fungi</taxon>
        <taxon>Dikarya</taxon>
        <taxon>Basidiomycota</taxon>
        <taxon>Agaricomycotina</taxon>
        <taxon>Agaricomycetes</taxon>
        <taxon>Hymenochaetales</taxon>
        <taxon>Rickenellaceae</taxon>
        <taxon>Rickenella</taxon>
    </lineage>
</organism>
<dbReference type="AlphaFoldDB" id="A0A4Y7PFX5"/>
<dbReference type="Proteomes" id="UP000294933">
    <property type="component" value="Unassembled WGS sequence"/>
</dbReference>
<evidence type="ECO:0000313" key="2">
    <source>
        <dbReference type="EMBL" id="TDL14334.1"/>
    </source>
</evidence>
<dbReference type="EMBL" id="ML170352">
    <property type="protein sequence ID" value="TDL14334.1"/>
    <property type="molecule type" value="Genomic_DNA"/>
</dbReference>
<gene>
    <name evidence="2" type="ORF">BD410DRAFT_809809</name>
</gene>
<dbReference type="OrthoDB" id="3014470at2759"/>